<keyword evidence="3" id="KW-0967">Endosome</keyword>
<organism evidence="8 9">
    <name type="scientific">Malassezia psittaci</name>
    <dbReference type="NCBI Taxonomy" id="1821823"/>
    <lineage>
        <taxon>Eukaryota</taxon>
        <taxon>Fungi</taxon>
        <taxon>Dikarya</taxon>
        <taxon>Basidiomycota</taxon>
        <taxon>Ustilaginomycotina</taxon>
        <taxon>Malasseziomycetes</taxon>
        <taxon>Malasseziales</taxon>
        <taxon>Malasseziaceae</taxon>
        <taxon>Malassezia</taxon>
    </lineage>
</organism>
<comment type="similarity">
    <text evidence="2">Belongs to the SNF7 family.</text>
</comment>
<evidence type="ECO:0000256" key="3">
    <source>
        <dbReference type="ARBA" id="ARBA00022753"/>
    </source>
</evidence>
<dbReference type="GO" id="GO:0000815">
    <property type="term" value="C:ESCRT III complex"/>
    <property type="evidence" value="ECO:0007669"/>
    <property type="project" value="TreeGrafter"/>
</dbReference>
<accession>A0AAF0F294</accession>
<keyword evidence="9" id="KW-1185">Reference proteome</keyword>
<dbReference type="GO" id="GO:0005771">
    <property type="term" value="C:multivesicular body"/>
    <property type="evidence" value="ECO:0007669"/>
    <property type="project" value="TreeGrafter"/>
</dbReference>
<dbReference type="GO" id="GO:0032511">
    <property type="term" value="P:late endosome to vacuole transport via multivesicular body sorting pathway"/>
    <property type="evidence" value="ECO:0007669"/>
    <property type="project" value="TreeGrafter"/>
</dbReference>
<proteinExistence type="inferred from homology"/>
<reference evidence="8" key="1">
    <citation type="submission" date="2023-02" db="EMBL/GenBank/DDBJ databases">
        <title>Mating type loci evolution in Malassezia.</title>
        <authorList>
            <person name="Coelho M.A."/>
        </authorList>
    </citation>
    <scope>NUCLEOTIDE SEQUENCE</scope>
    <source>
        <strain evidence="8">CBS 14136</strain>
    </source>
</reference>
<evidence type="ECO:0000256" key="7">
    <source>
        <dbReference type="SAM" id="MobiDB-lite"/>
    </source>
</evidence>
<evidence type="ECO:0000256" key="5">
    <source>
        <dbReference type="ARBA" id="ARBA00042586"/>
    </source>
</evidence>
<dbReference type="Proteomes" id="UP001214628">
    <property type="component" value="Chromosome 1"/>
</dbReference>
<name>A0AAF0F294_9BASI</name>
<dbReference type="InterPro" id="IPR005024">
    <property type="entry name" value="Snf7_fam"/>
</dbReference>
<evidence type="ECO:0000256" key="1">
    <source>
        <dbReference type="ARBA" id="ARBA00004177"/>
    </source>
</evidence>
<evidence type="ECO:0000256" key="2">
    <source>
        <dbReference type="ARBA" id="ARBA00006190"/>
    </source>
</evidence>
<dbReference type="EMBL" id="CP118375">
    <property type="protein sequence ID" value="WFD41500.1"/>
    <property type="molecule type" value="Genomic_DNA"/>
</dbReference>
<dbReference type="GO" id="GO:0009898">
    <property type="term" value="C:cytoplasmic side of plasma membrane"/>
    <property type="evidence" value="ECO:0007669"/>
    <property type="project" value="TreeGrafter"/>
</dbReference>
<dbReference type="GO" id="GO:0006900">
    <property type="term" value="P:vesicle budding from membrane"/>
    <property type="evidence" value="ECO:0007669"/>
    <property type="project" value="TreeGrafter"/>
</dbReference>
<keyword evidence="6" id="KW-0175">Coiled coil</keyword>
<dbReference type="PANTHER" id="PTHR22761:SF10">
    <property type="entry name" value="GH13992P"/>
    <property type="match status" value="1"/>
</dbReference>
<feature type="region of interest" description="Disordered" evidence="7">
    <location>
        <begin position="183"/>
        <end position="234"/>
    </location>
</feature>
<feature type="coiled-coil region" evidence="6">
    <location>
        <begin position="33"/>
        <end position="102"/>
    </location>
</feature>
<comment type="subcellular location">
    <subcellularLocation>
        <location evidence="1">Endosome</location>
    </subcellularLocation>
</comment>
<evidence type="ECO:0000256" key="6">
    <source>
        <dbReference type="SAM" id="Coils"/>
    </source>
</evidence>
<dbReference type="AlphaFoldDB" id="A0AAF0F294"/>
<sequence length="234" mass="26422">MSGWLSWVGGKRDNKNAARDAIIGLREQLHLINKKEEHLLMKIEDEHKKAKANVTTNKRAAQAALRQKKMYETELDRLSGNRMTLETQVNAIENANMNLETMRAMQRGSAALKNIHQNMCVSETDFRDIDKVDNTMDAIREQMTLSNEISEAISNPVGVGNELDEDELRDELQELEQEELSERLVGADAVPAHKPPTSMVSSITDTPTTSQRPPARRETDEEEELRALQAELAM</sequence>
<evidence type="ECO:0000313" key="9">
    <source>
        <dbReference type="Proteomes" id="UP001214628"/>
    </source>
</evidence>
<dbReference type="Gene3D" id="6.10.250.1710">
    <property type="match status" value="1"/>
</dbReference>
<evidence type="ECO:0000256" key="4">
    <source>
        <dbReference type="ARBA" id="ARBA00040017"/>
    </source>
</evidence>
<protein>
    <recommendedName>
        <fullName evidence="4">Vacuolar-sorting protein SNF7</fullName>
    </recommendedName>
    <alternativeName>
        <fullName evidence="5">Vacuolar protein-sorting-associated protein 32</fullName>
    </alternativeName>
</protein>
<dbReference type="PANTHER" id="PTHR22761">
    <property type="entry name" value="CHARGED MULTIVESICULAR BODY PROTEIN"/>
    <property type="match status" value="1"/>
</dbReference>
<evidence type="ECO:0000313" key="8">
    <source>
        <dbReference type="EMBL" id="WFD41500.1"/>
    </source>
</evidence>
<dbReference type="Gene3D" id="1.10.287.1060">
    <property type="entry name" value="ESAT-6-like"/>
    <property type="match status" value="1"/>
</dbReference>
<feature type="compositionally biased region" description="Polar residues" evidence="7">
    <location>
        <begin position="198"/>
        <end position="212"/>
    </location>
</feature>
<dbReference type="Pfam" id="PF03357">
    <property type="entry name" value="Snf7"/>
    <property type="match status" value="1"/>
</dbReference>
<gene>
    <name evidence="8" type="primary">SNF7</name>
    <name evidence="8" type="ORF">MPSI1_000130</name>
</gene>